<evidence type="ECO:0000313" key="5">
    <source>
        <dbReference type="EMBL" id="ORE89116.1"/>
    </source>
</evidence>
<comment type="catalytic activity">
    <reaction evidence="3">
        <text>a long-chain fatty acid + ATP + CoA = a long-chain fatty acyl-CoA + AMP + diphosphate</text>
        <dbReference type="Rhea" id="RHEA:15421"/>
        <dbReference type="ChEBI" id="CHEBI:30616"/>
        <dbReference type="ChEBI" id="CHEBI:33019"/>
        <dbReference type="ChEBI" id="CHEBI:57287"/>
        <dbReference type="ChEBI" id="CHEBI:57560"/>
        <dbReference type="ChEBI" id="CHEBI:83139"/>
        <dbReference type="ChEBI" id="CHEBI:456215"/>
        <dbReference type="EC" id="6.2.1.3"/>
    </reaction>
    <physiologicalReaction direction="left-to-right" evidence="3">
        <dbReference type="Rhea" id="RHEA:15422"/>
    </physiologicalReaction>
</comment>
<dbReference type="Gene3D" id="3.40.50.12780">
    <property type="entry name" value="N-terminal domain of ligase-like"/>
    <property type="match status" value="1"/>
</dbReference>
<dbReference type="InterPro" id="IPR000873">
    <property type="entry name" value="AMP-dep_synth/lig_dom"/>
</dbReference>
<dbReference type="PANTHER" id="PTHR43272:SF33">
    <property type="entry name" value="AMP-BINDING DOMAIN-CONTAINING PROTEIN-RELATED"/>
    <property type="match status" value="1"/>
</dbReference>
<dbReference type="PROSITE" id="PS00455">
    <property type="entry name" value="AMP_BINDING"/>
    <property type="match status" value="1"/>
</dbReference>
<dbReference type="GO" id="GO:0004467">
    <property type="term" value="F:long-chain fatty acid-CoA ligase activity"/>
    <property type="evidence" value="ECO:0007669"/>
    <property type="project" value="UniProtKB-EC"/>
</dbReference>
<comment type="caution">
    <text evidence="5">The sequence shown here is derived from an EMBL/GenBank/DDBJ whole genome shotgun (WGS) entry which is preliminary data.</text>
</comment>
<dbReference type="InterPro" id="IPR020845">
    <property type="entry name" value="AMP-binding_CS"/>
</dbReference>
<dbReference type="OrthoDB" id="5296889at2"/>
<evidence type="ECO:0000256" key="3">
    <source>
        <dbReference type="ARBA" id="ARBA00024484"/>
    </source>
</evidence>
<dbReference type="SUPFAM" id="SSF56801">
    <property type="entry name" value="Acetyl-CoA synthetase-like"/>
    <property type="match status" value="1"/>
</dbReference>
<dbReference type="AlphaFoldDB" id="A0A1Y1SHI9"/>
<dbReference type="Pfam" id="PF00501">
    <property type="entry name" value="AMP-binding"/>
    <property type="match status" value="1"/>
</dbReference>
<dbReference type="GO" id="GO:0005524">
    <property type="term" value="F:ATP binding"/>
    <property type="evidence" value="ECO:0007669"/>
    <property type="project" value="UniProtKB-KW"/>
</dbReference>
<accession>A0A1Y1SHI9</accession>
<evidence type="ECO:0000256" key="2">
    <source>
        <dbReference type="ARBA" id="ARBA00022840"/>
    </source>
</evidence>
<proteinExistence type="predicted"/>
<dbReference type="InterPro" id="IPR042099">
    <property type="entry name" value="ANL_N_sf"/>
</dbReference>
<keyword evidence="1" id="KW-0547">Nucleotide-binding</keyword>
<feature type="domain" description="AMP-dependent synthetase/ligase" evidence="4">
    <location>
        <begin position="18"/>
        <end position="393"/>
    </location>
</feature>
<dbReference type="RefSeq" id="WP_083559945.1">
    <property type="nucleotide sequence ID" value="NZ_AQQV01000001.1"/>
</dbReference>
<dbReference type="GO" id="GO:0016020">
    <property type="term" value="C:membrane"/>
    <property type="evidence" value="ECO:0007669"/>
    <property type="project" value="TreeGrafter"/>
</dbReference>
<evidence type="ECO:0000259" key="4">
    <source>
        <dbReference type="Pfam" id="PF00501"/>
    </source>
</evidence>
<dbReference type="Pfam" id="PF23562">
    <property type="entry name" value="AMP-binding_C_3"/>
    <property type="match status" value="1"/>
</dbReference>
<dbReference type="Gene3D" id="3.30.300.30">
    <property type="match status" value="1"/>
</dbReference>
<sequence length="563" mass="62579">MGTALENQTPLARLYHWEKTSGDKVHFTQPVGNGQVVEYTWKEAMRQVRSMAAYLQSLDLPAGSQIALIGKNSAHWMMADWAIWMAGHCTVPIYPTLNAETVAYILDHSESKLLFVGKLDDWDHMKPGVPEGMPMIDLPLAPPNNGQSWDDIVAANAPLQGEPDRGMEELATIVYTSGSTGQPKGVMHNFNALRVCGSSMTDLMETKGLRVGEDDRLLSYLPLAHVFERVCVENLSIYRGCQVFFAESLDTFVQDLQRARPTIFFSVPRLWTKFQAGVCAKLPLKKQKVLFKIPLLGSKVKNKILTQLGLQHVRFAGTGSAPLSADTINWYRSLGLELLEGYGMSENMAYSHFNKPGEAQVGTVGTNNPGVVTKIGDNGEILIKSPADMVGYFKDEEKTRESFTDDGFLKTGDMGQIDASGRLKITGRVKELFKISKGKYVAPAPIENKIVNHPAIEAVCVAGANQPATFAQIMLCEEAQAQATSSEGRAELEQEISQLIDEVNTTLDHHERMQFAVVVKEQWGIENGFLTPTMKIKRNVLEQHYEPKIETWYAARQKVIWDQ</sequence>
<dbReference type="PANTHER" id="PTHR43272">
    <property type="entry name" value="LONG-CHAIN-FATTY-ACID--COA LIGASE"/>
    <property type="match status" value="1"/>
</dbReference>
<evidence type="ECO:0000256" key="1">
    <source>
        <dbReference type="ARBA" id="ARBA00022741"/>
    </source>
</evidence>
<name>A0A1Y1SHI9_9GAMM</name>
<gene>
    <name evidence="5" type="ORF">ATO7_04535</name>
</gene>
<dbReference type="EMBL" id="AQQV01000001">
    <property type="protein sequence ID" value="ORE89116.1"/>
    <property type="molecule type" value="Genomic_DNA"/>
</dbReference>
<evidence type="ECO:0000313" key="6">
    <source>
        <dbReference type="Proteomes" id="UP000192342"/>
    </source>
</evidence>
<dbReference type="Proteomes" id="UP000192342">
    <property type="component" value="Unassembled WGS sequence"/>
</dbReference>
<keyword evidence="2" id="KW-0067">ATP-binding</keyword>
<organism evidence="5 6">
    <name type="scientific">Oceanococcus atlanticus</name>
    <dbReference type="NCBI Taxonomy" id="1317117"/>
    <lineage>
        <taxon>Bacteria</taxon>
        <taxon>Pseudomonadati</taxon>
        <taxon>Pseudomonadota</taxon>
        <taxon>Gammaproteobacteria</taxon>
        <taxon>Chromatiales</taxon>
        <taxon>Oceanococcaceae</taxon>
        <taxon>Oceanococcus</taxon>
    </lineage>
</organism>
<protein>
    <submittedName>
        <fullName evidence="5">Long-chain acyl-CoA synthetase</fullName>
    </submittedName>
</protein>
<reference evidence="5 6" key="1">
    <citation type="submission" date="2013-04" db="EMBL/GenBank/DDBJ databases">
        <title>Oceanococcus atlanticus 22II-S10r2 Genome Sequencing.</title>
        <authorList>
            <person name="Lai Q."/>
            <person name="Li G."/>
            <person name="Shao Z."/>
        </authorList>
    </citation>
    <scope>NUCLEOTIDE SEQUENCE [LARGE SCALE GENOMIC DNA]</scope>
    <source>
        <strain evidence="5 6">22II-S10r2</strain>
    </source>
</reference>
<dbReference type="STRING" id="1317117.ATO7_04535"/>
<keyword evidence="6" id="KW-1185">Reference proteome</keyword>
<dbReference type="InterPro" id="IPR045851">
    <property type="entry name" value="AMP-bd_C_sf"/>
</dbReference>